<keyword evidence="2" id="KW-1185">Reference proteome</keyword>
<sequence length="241" mass="27057">MTSSELPSFESIRDSNHVVLSSMDMLRLQWKPFGPFSTCIQVVDDVDTSSGQQPYRINTQSFHPISTLAVTEPPVSSITVRQDDLEQWEADWAELHVPHADDHPDGTAWAAEMQEDNEEGHWEHTGGDDGEGRKLMRCCNEDRPNATPPLVVRASTQPFVTIHDFVTTVHPWLQTVRDDILSAKGVTQGGPLPVETPLYVHPLGLDRLRLVEGRNQLPDFMHTWQGVAEHGRRRVDVTLVG</sequence>
<proteinExistence type="predicted"/>
<protein>
    <submittedName>
        <fullName evidence="1">Uncharacterized protein</fullName>
    </submittedName>
</protein>
<organism evidence="1 2">
    <name type="scientific">Phialemonium atrogriseum</name>
    <dbReference type="NCBI Taxonomy" id="1093897"/>
    <lineage>
        <taxon>Eukaryota</taxon>
        <taxon>Fungi</taxon>
        <taxon>Dikarya</taxon>
        <taxon>Ascomycota</taxon>
        <taxon>Pezizomycotina</taxon>
        <taxon>Sordariomycetes</taxon>
        <taxon>Sordariomycetidae</taxon>
        <taxon>Cephalothecales</taxon>
        <taxon>Cephalothecaceae</taxon>
        <taxon>Phialemonium</taxon>
    </lineage>
</organism>
<dbReference type="AlphaFoldDB" id="A0AAJ0BPW6"/>
<dbReference type="RefSeq" id="XP_060278507.1">
    <property type="nucleotide sequence ID" value="XM_060429280.1"/>
</dbReference>
<gene>
    <name evidence="1" type="ORF">QBC33DRAFT_552213</name>
</gene>
<dbReference type="GeneID" id="85312467"/>
<accession>A0AAJ0BPW6</accession>
<evidence type="ECO:0000313" key="2">
    <source>
        <dbReference type="Proteomes" id="UP001244011"/>
    </source>
</evidence>
<evidence type="ECO:0000313" key="1">
    <source>
        <dbReference type="EMBL" id="KAK1762294.1"/>
    </source>
</evidence>
<reference evidence="1" key="1">
    <citation type="submission" date="2023-06" db="EMBL/GenBank/DDBJ databases">
        <title>Genome-scale phylogeny and comparative genomics of the fungal order Sordariales.</title>
        <authorList>
            <consortium name="Lawrence Berkeley National Laboratory"/>
            <person name="Hensen N."/>
            <person name="Bonometti L."/>
            <person name="Westerberg I."/>
            <person name="Brannstrom I.O."/>
            <person name="Guillou S."/>
            <person name="Cros-Aarteil S."/>
            <person name="Calhoun S."/>
            <person name="Haridas S."/>
            <person name="Kuo A."/>
            <person name="Mondo S."/>
            <person name="Pangilinan J."/>
            <person name="Riley R."/>
            <person name="Labutti K."/>
            <person name="Andreopoulos B."/>
            <person name="Lipzen A."/>
            <person name="Chen C."/>
            <person name="Yanf M."/>
            <person name="Daum C."/>
            <person name="Ng V."/>
            <person name="Clum A."/>
            <person name="Steindorff A."/>
            <person name="Ohm R."/>
            <person name="Martin F."/>
            <person name="Silar P."/>
            <person name="Natvig D."/>
            <person name="Lalanne C."/>
            <person name="Gautier V."/>
            <person name="Ament-Velasquez S.L."/>
            <person name="Kruys A."/>
            <person name="Hutchinson M.I."/>
            <person name="Powell A.J."/>
            <person name="Barry K."/>
            <person name="Miller A.N."/>
            <person name="Grigoriev I.V."/>
            <person name="Debuchy R."/>
            <person name="Gladieux P."/>
            <person name="Thoren M.H."/>
            <person name="Johannesson H."/>
        </authorList>
    </citation>
    <scope>NUCLEOTIDE SEQUENCE</scope>
    <source>
        <strain evidence="1">8032-3</strain>
    </source>
</reference>
<name>A0AAJ0BPW6_9PEZI</name>
<comment type="caution">
    <text evidence="1">The sequence shown here is derived from an EMBL/GenBank/DDBJ whole genome shotgun (WGS) entry which is preliminary data.</text>
</comment>
<dbReference type="Proteomes" id="UP001244011">
    <property type="component" value="Unassembled WGS sequence"/>
</dbReference>
<dbReference type="EMBL" id="MU839039">
    <property type="protein sequence ID" value="KAK1762294.1"/>
    <property type="molecule type" value="Genomic_DNA"/>
</dbReference>